<sequence length="73" mass="8439">MYKKNQDYPNTIYWLETSFNLGNIGAANSLALLYHEELSDSRKLFFGIKKLLEAGMITQEETSAYFIVVKRTI</sequence>
<name>A0A2A4SY16_9DELT</name>
<dbReference type="EMBL" id="NVSR01000106">
    <property type="protein sequence ID" value="PCI25951.1"/>
    <property type="molecule type" value="Genomic_DNA"/>
</dbReference>
<comment type="caution">
    <text evidence="1">The sequence shown here is derived from an EMBL/GenBank/DDBJ whole genome shotgun (WGS) entry which is preliminary data.</text>
</comment>
<dbReference type="Proteomes" id="UP000218113">
    <property type="component" value="Unassembled WGS sequence"/>
</dbReference>
<evidence type="ECO:0000313" key="2">
    <source>
        <dbReference type="Proteomes" id="UP000218113"/>
    </source>
</evidence>
<evidence type="ECO:0000313" key="1">
    <source>
        <dbReference type="EMBL" id="PCI25951.1"/>
    </source>
</evidence>
<gene>
    <name evidence="1" type="ORF">COB67_10475</name>
</gene>
<organism evidence="1 2">
    <name type="scientific">SAR324 cluster bacterium</name>
    <dbReference type="NCBI Taxonomy" id="2024889"/>
    <lineage>
        <taxon>Bacteria</taxon>
        <taxon>Deltaproteobacteria</taxon>
        <taxon>SAR324 cluster</taxon>
    </lineage>
</organism>
<reference evidence="2" key="1">
    <citation type="submission" date="2017-08" db="EMBL/GenBank/DDBJ databases">
        <title>A dynamic microbial community with high functional redundancy inhabits the cold, oxic subseafloor aquifer.</title>
        <authorList>
            <person name="Tully B.J."/>
            <person name="Wheat C.G."/>
            <person name="Glazer B.T."/>
            <person name="Huber J.A."/>
        </authorList>
    </citation>
    <scope>NUCLEOTIDE SEQUENCE [LARGE SCALE GENOMIC DNA]</scope>
</reference>
<protein>
    <submittedName>
        <fullName evidence="1">Uncharacterized protein</fullName>
    </submittedName>
</protein>
<dbReference type="AlphaFoldDB" id="A0A2A4SY16"/>
<proteinExistence type="predicted"/>
<accession>A0A2A4SY16</accession>